<dbReference type="GO" id="GO:0004818">
    <property type="term" value="F:glutamate-tRNA ligase activity"/>
    <property type="evidence" value="ECO:0007669"/>
    <property type="project" value="UniProtKB-UniRule"/>
</dbReference>
<dbReference type="InterPro" id="IPR004527">
    <property type="entry name" value="Glu-tRNA-ligase_bac/mito"/>
</dbReference>
<dbReference type="GO" id="GO:0008270">
    <property type="term" value="F:zinc ion binding"/>
    <property type="evidence" value="ECO:0007669"/>
    <property type="project" value="InterPro"/>
</dbReference>
<evidence type="ECO:0000256" key="1">
    <source>
        <dbReference type="ARBA" id="ARBA00007894"/>
    </source>
</evidence>
<sequence length="507" mass="55890">MSTTVEPQFSTATGSDVRVRFCPSPTGTPHVGMVRTALFNWAYARHTGGTFVFRIEDTDAARDNEESYGQILDSLRWLGLTWDEGIDVGGPHGPYRQSERGDIYRDIAQRLKDAGFLYESFSTAEEIDARNEANGRAKQLGYDNFDRDLTEEQRAAFRAEGREPALRFRIPDMDLSFDDLVRGPISFPAGSTIDFVVVRPNGAPLYTLTNPVDDALMGITHVLRGEDLLSSTPRQVALHRALVELGIEPAIPQFGHLPYVLGEGNKKLSKRDPESNLLHHRERGFIPEGLLNYLSLLGWSISADRDVFTSEEMIAAFDVTDVNPNPARFDQKKADAINADHIRLLSEDDFYARILPYLIAGGALPIEASEQQLATVRAAVPLVQSRVTVLSEVVPMLGFLFTNSTALVYEEDALKSLKDDAPEALRASIAALEALPEGSWKTEPIQEALQGALIEGLGLKPRVAFGALRVAASGRKVSPPLFESFELLGREETLARLRRLAAELSGE</sequence>
<evidence type="ECO:0000256" key="8">
    <source>
        <dbReference type="HAMAP-Rule" id="MF_00022"/>
    </source>
</evidence>
<dbReference type="Gene3D" id="3.40.50.620">
    <property type="entry name" value="HUPs"/>
    <property type="match status" value="1"/>
</dbReference>
<dbReference type="GO" id="GO:0000049">
    <property type="term" value="F:tRNA binding"/>
    <property type="evidence" value="ECO:0007669"/>
    <property type="project" value="InterPro"/>
</dbReference>
<reference evidence="11 12" key="1">
    <citation type="submission" date="2015-01" db="EMBL/GenBank/DDBJ databases">
        <title>Draft genome sequence of Leucobacter komagatae strain VKM ST2845.</title>
        <authorList>
            <person name="Karlyshev A.V."/>
            <person name="Kudryashova E.B."/>
        </authorList>
    </citation>
    <scope>NUCLEOTIDE SEQUENCE [LARGE SCALE GENOMIC DNA]</scope>
    <source>
        <strain evidence="11 12">VKM ST2845</strain>
    </source>
</reference>
<dbReference type="EMBL" id="JXSQ01000004">
    <property type="protein sequence ID" value="KIP53080.1"/>
    <property type="molecule type" value="Genomic_DNA"/>
</dbReference>
<dbReference type="CDD" id="cd00808">
    <property type="entry name" value="GluRS_core"/>
    <property type="match status" value="1"/>
</dbReference>
<dbReference type="InterPro" id="IPR045462">
    <property type="entry name" value="aa-tRNA-synth_I_cd-bd"/>
</dbReference>
<dbReference type="InterPro" id="IPR049940">
    <property type="entry name" value="GluQ/Sye"/>
</dbReference>
<proteinExistence type="inferred from homology"/>
<comment type="caution">
    <text evidence="8">Lacks conserved residue(s) required for the propagation of feature annotation.</text>
</comment>
<name>A0A0D0H7D5_9MICO</name>
<dbReference type="NCBIfam" id="TIGR00464">
    <property type="entry name" value="gltX_bact"/>
    <property type="match status" value="1"/>
</dbReference>
<evidence type="ECO:0000256" key="2">
    <source>
        <dbReference type="ARBA" id="ARBA00022490"/>
    </source>
</evidence>
<comment type="function">
    <text evidence="8">Catalyzes the attachment of glutamate to tRNA(Glu) in a two-step reaction: glutamate is first activated by ATP to form Glu-AMP and then transferred to the acceptor end of tRNA(Glu).</text>
</comment>
<dbReference type="GO" id="GO:0006424">
    <property type="term" value="P:glutamyl-tRNA aminoacylation"/>
    <property type="evidence" value="ECO:0007669"/>
    <property type="project" value="UniProtKB-UniRule"/>
</dbReference>
<feature type="domain" description="Aminoacyl-tRNA synthetase class I anticodon-binding" evidence="10">
    <location>
        <begin position="350"/>
        <end position="499"/>
    </location>
</feature>
<comment type="similarity">
    <text evidence="1 8">Belongs to the class-I aminoacyl-tRNA synthetase family. Glutamate--tRNA ligase type 1 subfamily.</text>
</comment>
<keyword evidence="12" id="KW-1185">Reference proteome</keyword>
<dbReference type="PRINTS" id="PR00987">
    <property type="entry name" value="TRNASYNTHGLU"/>
</dbReference>
<dbReference type="RefSeq" id="WP_042543212.1">
    <property type="nucleotide sequence ID" value="NZ_JXSQ01000004.1"/>
</dbReference>
<dbReference type="Pfam" id="PF19269">
    <property type="entry name" value="Anticodon_2"/>
    <property type="match status" value="1"/>
</dbReference>
<keyword evidence="4 8" id="KW-0547">Nucleotide-binding</keyword>
<dbReference type="EC" id="6.1.1.17" evidence="8"/>
<feature type="binding site" evidence="8">
    <location>
        <position position="270"/>
    </location>
    <ligand>
        <name>ATP</name>
        <dbReference type="ChEBI" id="CHEBI:30616"/>
    </ligand>
</feature>
<evidence type="ECO:0000259" key="9">
    <source>
        <dbReference type="Pfam" id="PF00749"/>
    </source>
</evidence>
<evidence type="ECO:0000313" key="12">
    <source>
        <dbReference type="Proteomes" id="UP000032120"/>
    </source>
</evidence>
<dbReference type="GO" id="GO:0005524">
    <property type="term" value="F:ATP binding"/>
    <property type="evidence" value="ECO:0007669"/>
    <property type="project" value="UniProtKB-UniRule"/>
</dbReference>
<dbReference type="Pfam" id="PF00749">
    <property type="entry name" value="tRNA-synt_1c"/>
    <property type="match status" value="1"/>
</dbReference>
<dbReference type="SUPFAM" id="SSF48163">
    <property type="entry name" value="An anticodon-binding domain of class I aminoacyl-tRNA synthetases"/>
    <property type="match status" value="1"/>
</dbReference>
<dbReference type="HAMAP" id="MF_00022">
    <property type="entry name" value="Glu_tRNA_synth_type1"/>
    <property type="match status" value="1"/>
</dbReference>
<dbReference type="InterPro" id="IPR000924">
    <property type="entry name" value="Glu/Gln-tRNA-synth"/>
</dbReference>
<evidence type="ECO:0000256" key="7">
    <source>
        <dbReference type="ARBA" id="ARBA00023146"/>
    </source>
</evidence>
<dbReference type="Gene3D" id="1.10.8.70">
    <property type="entry name" value="Glutamate-tRNA synthetase, class I, anticodon-binding domain 1"/>
    <property type="match status" value="1"/>
</dbReference>
<evidence type="ECO:0000313" key="11">
    <source>
        <dbReference type="EMBL" id="KIP53080.1"/>
    </source>
</evidence>
<keyword evidence="3 8" id="KW-0436">Ligase</keyword>
<keyword evidence="2 8" id="KW-0963">Cytoplasm</keyword>
<dbReference type="InterPro" id="IPR020058">
    <property type="entry name" value="Glu/Gln-tRNA-synth_Ib_cat-dom"/>
</dbReference>
<accession>A0A0D0H7D5</accession>
<dbReference type="OrthoDB" id="9807503at2"/>
<comment type="subunit">
    <text evidence="8">Monomer.</text>
</comment>
<dbReference type="GO" id="GO:0005829">
    <property type="term" value="C:cytosol"/>
    <property type="evidence" value="ECO:0007669"/>
    <property type="project" value="TreeGrafter"/>
</dbReference>
<evidence type="ECO:0000256" key="4">
    <source>
        <dbReference type="ARBA" id="ARBA00022741"/>
    </source>
</evidence>
<dbReference type="Proteomes" id="UP000032120">
    <property type="component" value="Unassembled WGS sequence"/>
</dbReference>
<feature type="short sequence motif" description="'KMSKS' region" evidence="8">
    <location>
        <begin position="267"/>
        <end position="271"/>
    </location>
</feature>
<protein>
    <recommendedName>
        <fullName evidence="8">Glutamate--tRNA ligase</fullName>
        <ecNumber evidence="8">6.1.1.17</ecNumber>
    </recommendedName>
    <alternativeName>
        <fullName evidence="8">Glutamyl-tRNA synthetase</fullName>
        <shortName evidence="8">GluRS</shortName>
    </alternativeName>
</protein>
<feature type="short sequence motif" description="'HIGH' region" evidence="8">
    <location>
        <begin position="23"/>
        <end position="33"/>
    </location>
</feature>
<dbReference type="InterPro" id="IPR020751">
    <property type="entry name" value="aa-tRNA-synth_I_codon-bd_sub2"/>
</dbReference>
<dbReference type="AlphaFoldDB" id="A0A0D0H7D5"/>
<keyword evidence="7 8" id="KW-0030">Aminoacyl-tRNA synthetase</keyword>
<organism evidence="11 12">
    <name type="scientific">Leucobacter komagatae</name>
    <dbReference type="NCBI Taxonomy" id="55969"/>
    <lineage>
        <taxon>Bacteria</taxon>
        <taxon>Bacillati</taxon>
        <taxon>Actinomycetota</taxon>
        <taxon>Actinomycetes</taxon>
        <taxon>Micrococcales</taxon>
        <taxon>Microbacteriaceae</taxon>
        <taxon>Leucobacter</taxon>
    </lineage>
</organism>
<evidence type="ECO:0000256" key="3">
    <source>
        <dbReference type="ARBA" id="ARBA00022598"/>
    </source>
</evidence>
<comment type="caution">
    <text evidence="11">The sequence shown here is derived from an EMBL/GenBank/DDBJ whole genome shotgun (WGS) entry which is preliminary data.</text>
</comment>
<feature type="domain" description="Glutamyl/glutaminyl-tRNA synthetase class Ib catalytic" evidence="9">
    <location>
        <begin position="17"/>
        <end position="333"/>
    </location>
</feature>
<keyword evidence="5 8" id="KW-0067">ATP-binding</keyword>
<dbReference type="InterPro" id="IPR008925">
    <property type="entry name" value="aa_tRNA-synth_I_cd-bd_sf"/>
</dbReference>
<dbReference type="Gene3D" id="1.10.10.350">
    <property type="match status" value="1"/>
</dbReference>
<dbReference type="PANTHER" id="PTHR43311:SF2">
    <property type="entry name" value="GLUTAMATE--TRNA LIGASE, MITOCHONDRIAL-RELATED"/>
    <property type="match status" value="1"/>
</dbReference>
<evidence type="ECO:0000256" key="5">
    <source>
        <dbReference type="ARBA" id="ARBA00022840"/>
    </source>
</evidence>
<dbReference type="InterPro" id="IPR014729">
    <property type="entry name" value="Rossmann-like_a/b/a_fold"/>
</dbReference>
<evidence type="ECO:0000259" key="10">
    <source>
        <dbReference type="Pfam" id="PF19269"/>
    </source>
</evidence>
<comment type="catalytic activity">
    <reaction evidence="8">
        <text>tRNA(Glu) + L-glutamate + ATP = L-glutamyl-tRNA(Glu) + AMP + diphosphate</text>
        <dbReference type="Rhea" id="RHEA:23540"/>
        <dbReference type="Rhea" id="RHEA-COMP:9663"/>
        <dbReference type="Rhea" id="RHEA-COMP:9680"/>
        <dbReference type="ChEBI" id="CHEBI:29985"/>
        <dbReference type="ChEBI" id="CHEBI:30616"/>
        <dbReference type="ChEBI" id="CHEBI:33019"/>
        <dbReference type="ChEBI" id="CHEBI:78442"/>
        <dbReference type="ChEBI" id="CHEBI:78520"/>
        <dbReference type="ChEBI" id="CHEBI:456215"/>
        <dbReference type="EC" id="6.1.1.17"/>
    </reaction>
</comment>
<evidence type="ECO:0000256" key="6">
    <source>
        <dbReference type="ARBA" id="ARBA00022917"/>
    </source>
</evidence>
<keyword evidence="6 8" id="KW-0648">Protein biosynthesis</keyword>
<comment type="subcellular location">
    <subcellularLocation>
        <location evidence="8">Cytoplasm</location>
    </subcellularLocation>
</comment>
<dbReference type="InterPro" id="IPR033910">
    <property type="entry name" value="GluRS_core"/>
</dbReference>
<dbReference type="SUPFAM" id="SSF52374">
    <property type="entry name" value="Nucleotidylyl transferase"/>
    <property type="match status" value="1"/>
</dbReference>
<gene>
    <name evidence="8" type="primary">gltX</name>
    <name evidence="11" type="ORF">SD72_04240</name>
</gene>
<dbReference type="InterPro" id="IPR020752">
    <property type="entry name" value="Glu-tRNA-synth_I_codon-bd_sub1"/>
</dbReference>
<dbReference type="PANTHER" id="PTHR43311">
    <property type="entry name" value="GLUTAMATE--TRNA LIGASE"/>
    <property type="match status" value="1"/>
</dbReference>
<dbReference type="FunFam" id="3.40.50.620:FF:000149">
    <property type="entry name" value="Glutamate--tRNA ligase"/>
    <property type="match status" value="1"/>
</dbReference>